<keyword evidence="2" id="KW-1185">Reference proteome</keyword>
<protein>
    <submittedName>
        <fullName evidence="1">Uncharacterized protein</fullName>
    </submittedName>
</protein>
<sequence>LDVDEGEVILQFVDVVFWQLTTLNTVQLSAYCTRLVFRAAGRSDTYVEEQRPQHAALDYAARDLAWFAACAAETHELAAANEEVFQPPEDLAVDAVVLQLGQQPLMWNPVDMLSPIGRQDACSQRKVENVGEAGADRIGAVFEQHCSVMPSGPAALLASSTCSKALTSLAVT</sequence>
<reference evidence="1 2" key="1">
    <citation type="submission" date="2020-04" db="EMBL/GenBank/DDBJ databases">
        <authorList>
            <person name="Alioto T."/>
            <person name="Alioto T."/>
            <person name="Gomez Garrido J."/>
        </authorList>
    </citation>
    <scope>NUCLEOTIDE SEQUENCE [LARGE SCALE GENOMIC DNA]</scope>
</reference>
<accession>A0A8S1E7X6</accession>
<gene>
    <name evidence="1" type="ORF">CLODIP_2_CD06351</name>
</gene>
<comment type="caution">
    <text evidence="1">The sequence shown here is derived from an EMBL/GenBank/DDBJ whole genome shotgun (WGS) entry which is preliminary data.</text>
</comment>
<evidence type="ECO:0000313" key="2">
    <source>
        <dbReference type="Proteomes" id="UP000494165"/>
    </source>
</evidence>
<proteinExistence type="predicted"/>
<dbReference type="EMBL" id="CADEPI010000780">
    <property type="protein sequence ID" value="CAB3388433.1"/>
    <property type="molecule type" value="Genomic_DNA"/>
</dbReference>
<feature type="non-terminal residue" evidence="1">
    <location>
        <position position="172"/>
    </location>
</feature>
<name>A0A8S1E7X6_9INSE</name>
<organism evidence="1 2">
    <name type="scientific">Cloeon dipterum</name>
    <dbReference type="NCBI Taxonomy" id="197152"/>
    <lineage>
        <taxon>Eukaryota</taxon>
        <taxon>Metazoa</taxon>
        <taxon>Ecdysozoa</taxon>
        <taxon>Arthropoda</taxon>
        <taxon>Hexapoda</taxon>
        <taxon>Insecta</taxon>
        <taxon>Pterygota</taxon>
        <taxon>Palaeoptera</taxon>
        <taxon>Ephemeroptera</taxon>
        <taxon>Pisciforma</taxon>
        <taxon>Baetidae</taxon>
        <taxon>Cloeon</taxon>
    </lineage>
</organism>
<dbReference type="Proteomes" id="UP000494165">
    <property type="component" value="Unassembled WGS sequence"/>
</dbReference>
<dbReference type="AlphaFoldDB" id="A0A8S1E7X6"/>
<evidence type="ECO:0000313" key="1">
    <source>
        <dbReference type="EMBL" id="CAB3388433.1"/>
    </source>
</evidence>